<keyword evidence="3" id="KW-0963">Cytoplasm</keyword>
<gene>
    <name evidence="15" type="primary">LOC112905084</name>
</gene>
<dbReference type="InterPro" id="IPR001611">
    <property type="entry name" value="Leu-rich_rpt"/>
</dbReference>
<dbReference type="OrthoDB" id="27917at2759"/>
<evidence type="ECO:0000256" key="3">
    <source>
        <dbReference type="ARBA" id="ARBA00022490"/>
    </source>
</evidence>
<dbReference type="Gene3D" id="3.80.10.10">
    <property type="entry name" value="Ribonuclease Inhibitor"/>
    <property type="match status" value="1"/>
</dbReference>
<dbReference type="FunCoup" id="A0A7F5R9B4">
    <property type="interactions" value="58"/>
</dbReference>
<evidence type="ECO:0000256" key="8">
    <source>
        <dbReference type="ARBA" id="ARBA00023069"/>
    </source>
</evidence>
<organism evidence="14 15">
    <name type="scientific">Agrilus planipennis</name>
    <name type="common">Emerald ash borer</name>
    <name type="synonym">Agrilus marcopoli</name>
    <dbReference type="NCBI Taxonomy" id="224129"/>
    <lineage>
        <taxon>Eukaryota</taxon>
        <taxon>Metazoa</taxon>
        <taxon>Ecdysozoa</taxon>
        <taxon>Arthropoda</taxon>
        <taxon>Hexapoda</taxon>
        <taxon>Insecta</taxon>
        <taxon>Pterygota</taxon>
        <taxon>Neoptera</taxon>
        <taxon>Endopterygota</taxon>
        <taxon>Coleoptera</taxon>
        <taxon>Polyphaga</taxon>
        <taxon>Elateriformia</taxon>
        <taxon>Buprestoidea</taxon>
        <taxon>Buprestidae</taxon>
        <taxon>Agrilinae</taxon>
        <taxon>Agrilus</taxon>
    </lineage>
</organism>
<dbReference type="GeneID" id="112905084"/>
<keyword evidence="9" id="KW-0206">Cytoskeleton</keyword>
<dbReference type="PANTHER" id="PTHR45973">
    <property type="entry name" value="PROTEIN PHOSPHATASE 1 REGULATORY SUBUNIT SDS22-RELATED"/>
    <property type="match status" value="1"/>
</dbReference>
<accession>A0A7F5R9B4</accession>
<dbReference type="PROSITE" id="PS51450">
    <property type="entry name" value="LRR"/>
    <property type="match status" value="3"/>
</dbReference>
<evidence type="ECO:0000256" key="6">
    <source>
        <dbReference type="ARBA" id="ARBA00022846"/>
    </source>
</evidence>
<dbReference type="KEGG" id="apln:112905084"/>
<dbReference type="InterPro" id="IPR025875">
    <property type="entry name" value="Leu-rich_rpt_4"/>
</dbReference>
<dbReference type="PANTHER" id="PTHR45973:SF12">
    <property type="entry name" value="DYNEIN REGULATORY COMPLEX SUBUNIT 3"/>
    <property type="match status" value="1"/>
</dbReference>
<evidence type="ECO:0000256" key="11">
    <source>
        <dbReference type="ARBA" id="ARBA00024433"/>
    </source>
</evidence>
<comment type="similarity">
    <text evidence="12">Belongs to the DRC3 family.</text>
</comment>
<keyword evidence="10" id="KW-0966">Cell projection</keyword>
<comment type="function">
    <text evidence="1">Cilium-specific protein required for cilia structures.</text>
</comment>
<dbReference type="Pfam" id="PF12799">
    <property type="entry name" value="LRR_4"/>
    <property type="match status" value="1"/>
</dbReference>
<name>A0A7F5R9B4_AGRPL</name>
<protein>
    <recommendedName>
        <fullName evidence="11">Dynein axonemal assembly factor 1 homolog</fullName>
    </recommendedName>
    <alternativeName>
        <fullName evidence="13">Dynein regulatory complex subunit 3</fullName>
    </alternativeName>
</protein>
<dbReference type="AlphaFoldDB" id="A0A7F5R9B4"/>
<keyword evidence="6" id="KW-0282">Flagellum</keyword>
<dbReference type="Proteomes" id="UP000192223">
    <property type="component" value="Unplaced"/>
</dbReference>
<evidence type="ECO:0000256" key="12">
    <source>
        <dbReference type="ARBA" id="ARBA00038378"/>
    </source>
</evidence>
<dbReference type="InterPro" id="IPR032675">
    <property type="entry name" value="LRR_dom_sf"/>
</dbReference>
<evidence type="ECO:0000313" key="15">
    <source>
        <dbReference type="RefSeq" id="XP_025832562.1"/>
    </source>
</evidence>
<keyword evidence="14" id="KW-1185">Reference proteome</keyword>
<evidence type="ECO:0000256" key="5">
    <source>
        <dbReference type="ARBA" id="ARBA00022737"/>
    </source>
</evidence>
<proteinExistence type="inferred from homology"/>
<keyword evidence="4" id="KW-0433">Leucine-rich repeat</keyword>
<evidence type="ECO:0000256" key="4">
    <source>
        <dbReference type="ARBA" id="ARBA00022614"/>
    </source>
</evidence>
<evidence type="ECO:0000256" key="9">
    <source>
        <dbReference type="ARBA" id="ARBA00023212"/>
    </source>
</evidence>
<sequence length="464" mass="54437">MISQNKEVANTIIPWCIRNEPQVIDNKMIKACIDDMAKPDEAGRLLREEGIPLDEIYTIRLEFKKILRIDHLWVLKSLTQLSLNNNFIEKIENLESLIHLKELNLSFNKIAAIENLDELVNLEVINLFQNKITKIENLQNQTELIILSIGNNLIQNKDNVLYFRGFKYLKSLNLAGNPCAEEDTFRLYIAAVLPVLDYYEYIFITKEEREGGQDIFEALLREIHEAEYQANIIKLKKEKELADAKIHSLSFVEYLGSSYLFDSMFEDDVEGNTFLLMDDVQPLYDEFREEFVKNCIELFEFGQEQYAIRQAEMKQYQDTVEKAKKEGQLQSIEMMEAFLEKKNYIFYTITKLSKDFEKELISEDVYYDSVGEIAEQFNSDLQAIWKNAMKFEVTIFGQMEDVNQTFELSLTDLTNIFIEHAQGTFTYLRNLENLYFDNVSEIAFKILANEELLDMLYPQELKEV</sequence>
<evidence type="ECO:0000256" key="1">
    <source>
        <dbReference type="ARBA" id="ARBA00003843"/>
    </source>
</evidence>
<keyword evidence="5" id="KW-0677">Repeat</keyword>
<keyword evidence="8" id="KW-0969">Cilium</keyword>
<dbReference type="RefSeq" id="XP_025832562.1">
    <property type="nucleotide sequence ID" value="XM_025976777.1"/>
</dbReference>
<dbReference type="GO" id="GO:0005929">
    <property type="term" value="C:cilium"/>
    <property type="evidence" value="ECO:0007669"/>
    <property type="project" value="TreeGrafter"/>
</dbReference>
<dbReference type="SMART" id="SM00365">
    <property type="entry name" value="LRR_SD22"/>
    <property type="match status" value="3"/>
</dbReference>
<dbReference type="SUPFAM" id="SSF52075">
    <property type="entry name" value="Outer arm dynein light chain 1"/>
    <property type="match status" value="1"/>
</dbReference>
<evidence type="ECO:0000313" key="14">
    <source>
        <dbReference type="Proteomes" id="UP000192223"/>
    </source>
</evidence>
<dbReference type="InParanoid" id="A0A7F5R9B4"/>
<dbReference type="InterPro" id="IPR050576">
    <property type="entry name" value="Cilia_flagella_integrity"/>
</dbReference>
<evidence type="ECO:0000256" key="7">
    <source>
        <dbReference type="ARBA" id="ARBA00023054"/>
    </source>
</evidence>
<reference evidence="15" key="1">
    <citation type="submission" date="2025-08" db="UniProtKB">
        <authorList>
            <consortium name="RefSeq"/>
        </authorList>
    </citation>
    <scope>IDENTIFICATION</scope>
    <source>
        <tissue evidence="15">Entire body</tissue>
    </source>
</reference>
<keyword evidence="7" id="KW-0175">Coiled coil</keyword>
<comment type="subcellular location">
    <subcellularLocation>
        <location evidence="2">Cytoplasm</location>
        <location evidence="2">Cytoskeleton</location>
        <location evidence="2">Flagellum axoneme</location>
    </subcellularLocation>
</comment>
<evidence type="ECO:0000256" key="13">
    <source>
        <dbReference type="ARBA" id="ARBA00040950"/>
    </source>
</evidence>
<evidence type="ECO:0000256" key="10">
    <source>
        <dbReference type="ARBA" id="ARBA00023273"/>
    </source>
</evidence>
<evidence type="ECO:0000256" key="2">
    <source>
        <dbReference type="ARBA" id="ARBA00004611"/>
    </source>
</evidence>